<dbReference type="InterPro" id="IPR045528">
    <property type="entry name" value="DO-GTPase2"/>
</dbReference>
<dbReference type="Pfam" id="PF19993">
    <property type="entry name" value="DO-GTPase2"/>
    <property type="match status" value="1"/>
</dbReference>
<dbReference type="EMBL" id="QEWH01000018">
    <property type="protein sequence ID" value="RBA49410.1"/>
    <property type="molecule type" value="Genomic_DNA"/>
</dbReference>
<accession>A0A365PLU1</accession>
<dbReference type="GeneID" id="86815216"/>
<evidence type="ECO:0000313" key="3">
    <source>
        <dbReference type="Proteomes" id="UP000253688"/>
    </source>
</evidence>
<evidence type="ECO:0000313" key="2">
    <source>
        <dbReference type="EMBL" id="RBA49410.1"/>
    </source>
</evidence>
<protein>
    <recommendedName>
        <fullName evidence="1">Double-GTPase 2 domain-containing protein</fullName>
    </recommendedName>
</protein>
<dbReference type="SUPFAM" id="SSF52540">
    <property type="entry name" value="P-loop containing nucleoside triphosphate hydrolases"/>
    <property type="match status" value="1"/>
</dbReference>
<dbReference type="Proteomes" id="UP000253688">
    <property type="component" value="Unassembled WGS sequence"/>
</dbReference>
<proteinExistence type="predicted"/>
<name>A0A365PLU1_ACIJU</name>
<dbReference type="RefSeq" id="WP_005142130.1">
    <property type="nucleotide sequence ID" value="NZ_CP131470.1"/>
</dbReference>
<sequence>MYKCNNPECGIADGISCEKGHLHMTDCEDFIKPEETDEQLVEDTSKSAYKVFWSGTHLGFKGLQKLSDVRKPLIIGIVGPAEAGKSTILLSLYLQILSGKKLKFGDFWASYTLESWEALAKNSRFASPLSSPDFPPRTPRGDARTPGFLHLSFRDENDGIRDVIFIDAPGEWFNQWATNPNLAQGANWVITHSDLLIITSDSEKLSHKDAKIRGSTRNDISSIFDRLKDYRYAKHIALVWTKAEENNNIPKTIRDLITRNLNSINFCSTSNHSCSITQPDEMFTIINELISNISVEHKEITDHIIGNSIFESFRGNHG</sequence>
<evidence type="ECO:0000259" key="1">
    <source>
        <dbReference type="Pfam" id="PF19993"/>
    </source>
</evidence>
<comment type="caution">
    <text evidence="2">The sequence shown here is derived from an EMBL/GenBank/DDBJ whole genome shotgun (WGS) entry which is preliminary data.</text>
</comment>
<dbReference type="Gene3D" id="3.40.50.300">
    <property type="entry name" value="P-loop containing nucleotide triphosphate hydrolases"/>
    <property type="match status" value="1"/>
</dbReference>
<feature type="domain" description="Double-GTPase 2" evidence="1">
    <location>
        <begin position="74"/>
        <end position="278"/>
    </location>
</feature>
<dbReference type="InterPro" id="IPR027417">
    <property type="entry name" value="P-loop_NTPase"/>
</dbReference>
<reference evidence="2 3" key="1">
    <citation type="submission" date="2018-04" db="EMBL/GenBank/DDBJ databases">
        <title>Acinetobacter junii Genome sequencing and assembly.</title>
        <authorList>
            <person name="Su J."/>
            <person name="Rensing C."/>
            <person name="Mazhar H.S."/>
        </authorList>
    </citation>
    <scope>NUCLEOTIDE SEQUENCE [LARGE SCALE GENOMIC DNA]</scope>
    <source>
        <strain evidence="2 3">SC22</strain>
    </source>
</reference>
<dbReference type="AlphaFoldDB" id="A0A365PLU1"/>
<gene>
    <name evidence="2" type="ORF">DC346_03195</name>
</gene>
<organism evidence="2 3">
    <name type="scientific">Acinetobacter junii</name>
    <dbReference type="NCBI Taxonomy" id="40215"/>
    <lineage>
        <taxon>Bacteria</taxon>
        <taxon>Pseudomonadati</taxon>
        <taxon>Pseudomonadota</taxon>
        <taxon>Gammaproteobacteria</taxon>
        <taxon>Moraxellales</taxon>
        <taxon>Moraxellaceae</taxon>
        <taxon>Acinetobacter</taxon>
    </lineage>
</organism>